<proteinExistence type="predicted"/>
<dbReference type="GO" id="GO:0008237">
    <property type="term" value="F:metallopeptidase activity"/>
    <property type="evidence" value="ECO:0007669"/>
    <property type="project" value="UniProtKB-KW"/>
</dbReference>
<keyword evidence="1" id="KW-0812">Transmembrane</keyword>
<gene>
    <name evidence="3" type="ORF">FE394_14805</name>
</gene>
<dbReference type="Proteomes" id="UP001271640">
    <property type="component" value="Unassembled WGS sequence"/>
</dbReference>
<dbReference type="RefSeq" id="WP_319927142.1">
    <property type="nucleotide sequence ID" value="NZ_VCDP01000060.1"/>
</dbReference>
<protein>
    <submittedName>
        <fullName evidence="3">CPBP family intramembrane metalloprotease</fullName>
    </submittedName>
</protein>
<reference evidence="4" key="1">
    <citation type="journal article" date="2024" name="Toxins">
        <title>Genome Sequence Analysis of Native Xenorhabdus Strains Isolated from Entomopathogenic Nematodes in Argentina.</title>
        <authorList>
            <person name="Palma L."/>
            <person name="Frizzo L."/>
            <person name="Kaiser S."/>
            <person name="Berry C."/>
            <person name="Caballero P."/>
            <person name="Bode H.B."/>
            <person name="Del Valle E.E."/>
        </authorList>
    </citation>
    <scope>NUCLEOTIDE SEQUENCE [LARGE SCALE GENOMIC DNA]</scope>
    <source>
        <strain evidence="4">Reich</strain>
    </source>
</reference>
<keyword evidence="3" id="KW-0645">Protease</keyword>
<feature type="transmembrane region" description="Helical" evidence="1">
    <location>
        <begin position="151"/>
        <end position="170"/>
    </location>
</feature>
<keyword evidence="3" id="KW-0378">Hydrolase</keyword>
<sequence length="221" mass="25656">MSLDFNKLSMSAFCFFIYFIWMFLSYLGVGLVQITMESAFILKNIEFISFLINFLVVTPCIIIIYFHYNKKHNDIPLGNINKDNLVLFTTFSFVFIIISMIFGNEETYYLQLIDNSSNSSILFLGFYVVVLAPITEEIVMRGFVLNSFLMWGKHLQLTGVIITSFLFTILHTQYQYINTYIFLFIFSVILCYARIHSGGLKLPILLHVLANLSSMMFLLSY</sequence>
<keyword evidence="4" id="KW-1185">Reference proteome</keyword>
<evidence type="ECO:0000259" key="2">
    <source>
        <dbReference type="Pfam" id="PF02517"/>
    </source>
</evidence>
<evidence type="ECO:0000256" key="1">
    <source>
        <dbReference type="SAM" id="Phobius"/>
    </source>
</evidence>
<feature type="domain" description="CAAX prenyl protease 2/Lysostaphin resistance protein A-like" evidence="2">
    <location>
        <begin position="120"/>
        <end position="212"/>
    </location>
</feature>
<keyword evidence="1" id="KW-0472">Membrane</keyword>
<feature type="transmembrane region" description="Helical" evidence="1">
    <location>
        <begin position="176"/>
        <end position="195"/>
    </location>
</feature>
<dbReference type="EMBL" id="VCDP01000060">
    <property type="protein sequence ID" value="MDX8000432.1"/>
    <property type="molecule type" value="Genomic_DNA"/>
</dbReference>
<organism evidence="3 4">
    <name type="scientific">Xenorhabdus littoralis</name>
    <dbReference type="NCBI Taxonomy" id="2582835"/>
    <lineage>
        <taxon>Bacteria</taxon>
        <taxon>Pseudomonadati</taxon>
        <taxon>Pseudomonadota</taxon>
        <taxon>Gammaproteobacteria</taxon>
        <taxon>Enterobacterales</taxon>
        <taxon>Morganellaceae</taxon>
        <taxon>Xenorhabdus</taxon>
    </lineage>
</organism>
<evidence type="ECO:0000313" key="3">
    <source>
        <dbReference type="EMBL" id="MDX8000432.1"/>
    </source>
</evidence>
<keyword evidence="3" id="KW-0482">Metalloprotease</keyword>
<feature type="transmembrane region" description="Helical" evidence="1">
    <location>
        <begin position="12"/>
        <end position="35"/>
    </location>
</feature>
<evidence type="ECO:0000313" key="4">
    <source>
        <dbReference type="Proteomes" id="UP001271640"/>
    </source>
</evidence>
<dbReference type="Pfam" id="PF02517">
    <property type="entry name" value="Rce1-like"/>
    <property type="match status" value="1"/>
</dbReference>
<name>A0ABU4SP66_9GAMM</name>
<dbReference type="InterPro" id="IPR003675">
    <property type="entry name" value="Rce1/LyrA-like_dom"/>
</dbReference>
<comment type="caution">
    <text evidence="3">The sequence shown here is derived from an EMBL/GenBank/DDBJ whole genome shotgun (WGS) entry which is preliminary data.</text>
</comment>
<keyword evidence="1" id="KW-1133">Transmembrane helix</keyword>
<feature type="transmembrane region" description="Helical" evidence="1">
    <location>
        <begin position="47"/>
        <end position="65"/>
    </location>
</feature>
<accession>A0ABU4SP66</accession>
<feature type="transmembrane region" description="Helical" evidence="1">
    <location>
        <begin position="122"/>
        <end position="139"/>
    </location>
</feature>
<feature type="transmembrane region" description="Helical" evidence="1">
    <location>
        <begin position="85"/>
        <end position="102"/>
    </location>
</feature>